<evidence type="ECO:0000256" key="3">
    <source>
        <dbReference type="ARBA" id="ARBA00023002"/>
    </source>
</evidence>
<sequence>MSREKYPRFPLFLSLCGREILIVGAGNIAVRRAGILLPFGCSIRMCAPEREDELKDPLRGWILDGKVRYESRRFEKDVLTGREFLVFAATDENETNAEIVQICRGKGILVNNASDASMCDFFFPSVLRDEEIVIGIAGDGSDHRKVKQIRKKIQDMLKGEKRPK</sequence>
<dbReference type="InterPro" id="IPR006367">
    <property type="entry name" value="Sirohaem_synthase_N"/>
</dbReference>
<evidence type="ECO:0000313" key="8">
    <source>
        <dbReference type="Proteomes" id="UP001145145"/>
    </source>
</evidence>
<organism evidence="7 8">
    <name type="scientific">Sellimonas catena</name>
    <dbReference type="NCBI Taxonomy" id="2994035"/>
    <lineage>
        <taxon>Bacteria</taxon>
        <taxon>Bacillati</taxon>
        <taxon>Bacillota</taxon>
        <taxon>Clostridia</taxon>
        <taxon>Lachnospirales</taxon>
        <taxon>Lachnospiraceae</taxon>
        <taxon>Sellimonas</taxon>
    </lineage>
</organism>
<dbReference type="InterPro" id="IPR028161">
    <property type="entry name" value="Met8-like"/>
</dbReference>
<evidence type="ECO:0000256" key="6">
    <source>
        <dbReference type="ARBA" id="ARBA00047561"/>
    </source>
</evidence>
<comment type="pathway">
    <text evidence="1">Porphyrin-containing compound metabolism; siroheme biosynthesis; sirohydrochlorin from precorrin-2: step 1/1.</text>
</comment>
<proteinExistence type="predicted"/>
<keyword evidence="5" id="KW-0627">Porphyrin biosynthesis</keyword>
<keyword evidence="3" id="KW-0560">Oxidoreductase</keyword>
<keyword evidence="4" id="KW-0520">NAD</keyword>
<comment type="catalytic activity">
    <reaction evidence="6">
        <text>precorrin-2 + NAD(+) = sirohydrochlorin + NADH + 2 H(+)</text>
        <dbReference type="Rhea" id="RHEA:15613"/>
        <dbReference type="ChEBI" id="CHEBI:15378"/>
        <dbReference type="ChEBI" id="CHEBI:57540"/>
        <dbReference type="ChEBI" id="CHEBI:57945"/>
        <dbReference type="ChEBI" id="CHEBI:58351"/>
        <dbReference type="ChEBI" id="CHEBI:58827"/>
        <dbReference type="EC" id="1.3.1.76"/>
    </reaction>
</comment>
<dbReference type="EC" id="1.3.1.76" evidence="2"/>
<evidence type="ECO:0000256" key="5">
    <source>
        <dbReference type="ARBA" id="ARBA00023244"/>
    </source>
</evidence>
<dbReference type="SUPFAM" id="SSF51735">
    <property type="entry name" value="NAD(P)-binding Rossmann-fold domains"/>
    <property type="match status" value="1"/>
</dbReference>
<comment type="caution">
    <text evidence="7">The sequence shown here is derived from an EMBL/GenBank/DDBJ whole genome shotgun (WGS) entry which is preliminary data.</text>
</comment>
<name>A0A9W6C744_9FIRM</name>
<keyword evidence="8" id="KW-1185">Reference proteome</keyword>
<evidence type="ECO:0000256" key="4">
    <source>
        <dbReference type="ARBA" id="ARBA00023027"/>
    </source>
</evidence>
<dbReference type="EMBL" id="BSBO01000008">
    <property type="protein sequence ID" value="GLG03885.1"/>
    <property type="molecule type" value="Genomic_DNA"/>
</dbReference>
<protein>
    <recommendedName>
        <fullName evidence="2">precorrin-2 dehydrogenase</fullName>
        <ecNumber evidence="2">1.3.1.76</ecNumber>
    </recommendedName>
</protein>
<gene>
    <name evidence="7" type="ORF">Selli1_10590</name>
</gene>
<reference evidence="7 8" key="1">
    <citation type="journal article" date="2023" name="Int. J. Syst. Evol. Microbiol.">
        <title>Sellimonas catena sp. nov., isolated from human faeces.</title>
        <authorList>
            <person name="Hisatomi A."/>
            <person name="Ohkuma M."/>
            <person name="Sakamoto M."/>
        </authorList>
    </citation>
    <scope>NUCLEOTIDE SEQUENCE [LARGE SCALE GENOMIC DNA]</scope>
    <source>
        <strain evidence="7 8">12EGH17</strain>
    </source>
</reference>
<dbReference type="PANTHER" id="PTHR35330:SF1">
    <property type="entry name" value="SIROHEME BIOSYNTHESIS PROTEIN MET8"/>
    <property type="match status" value="1"/>
</dbReference>
<dbReference type="AlphaFoldDB" id="A0A9W6C744"/>
<dbReference type="Proteomes" id="UP001145145">
    <property type="component" value="Unassembled WGS sequence"/>
</dbReference>
<dbReference type="PANTHER" id="PTHR35330">
    <property type="entry name" value="SIROHEME BIOSYNTHESIS PROTEIN MET8"/>
    <property type="match status" value="1"/>
</dbReference>
<accession>A0A9W6C744</accession>
<dbReference type="GO" id="GO:0043115">
    <property type="term" value="F:precorrin-2 dehydrogenase activity"/>
    <property type="evidence" value="ECO:0007669"/>
    <property type="project" value="UniProtKB-EC"/>
</dbReference>
<dbReference type="NCBIfam" id="TIGR01470">
    <property type="entry name" value="cysG_Nterm"/>
    <property type="match status" value="1"/>
</dbReference>
<evidence type="ECO:0000256" key="1">
    <source>
        <dbReference type="ARBA" id="ARBA00005010"/>
    </source>
</evidence>
<dbReference type="GO" id="GO:0019354">
    <property type="term" value="P:siroheme biosynthetic process"/>
    <property type="evidence" value="ECO:0007669"/>
    <property type="project" value="InterPro"/>
</dbReference>
<evidence type="ECO:0000256" key="2">
    <source>
        <dbReference type="ARBA" id="ARBA00012400"/>
    </source>
</evidence>
<dbReference type="Pfam" id="PF13241">
    <property type="entry name" value="NAD_binding_7"/>
    <property type="match status" value="1"/>
</dbReference>
<evidence type="ECO:0000313" key="7">
    <source>
        <dbReference type="EMBL" id="GLG03885.1"/>
    </source>
</evidence>
<dbReference type="Gene3D" id="3.40.50.720">
    <property type="entry name" value="NAD(P)-binding Rossmann-like Domain"/>
    <property type="match status" value="1"/>
</dbReference>
<dbReference type="GO" id="GO:0004325">
    <property type="term" value="F:ferrochelatase activity"/>
    <property type="evidence" value="ECO:0007669"/>
    <property type="project" value="InterPro"/>
</dbReference>
<dbReference type="InterPro" id="IPR036291">
    <property type="entry name" value="NAD(P)-bd_dom_sf"/>
</dbReference>
<dbReference type="RefSeq" id="WP_281872439.1">
    <property type="nucleotide sequence ID" value="NZ_BSBO01000008.1"/>
</dbReference>